<evidence type="ECO:0000313" key="1">
    <source>
        <dbReference type="EMBL" id="SVA72528.1"/>
    </source>
</evidence>
<reference evidence="1" key="1">
    <citation type="submission" date="2018-05" db="EMBL/GenBank/DDBJ databases">
        <authorList>
            <person name="Lanie J.A."/>
            <person name="Ng W.-L."/>
            <person name="Kazmierczak K.M."/>
            <person name="Andrzejewski T.M."/>
            <person name="Davidsen T.M."/>
            <person name="Wayne K.J."/>
            <person name="Tettelin H."/>
            <person name="Glass J.I."/>
            <person name="Rusch D."/>
            <person name="Podicherti R."/>
            <person name="Tsui H.-C.T."/>
            <person name="Winkler M.E."/>
        </authorList>
    </citation>
    <scope>NUCLEOTIDE SEQUENCE</scope>
</reference>
<protein>
    <submittedName>
        <fullName evidence="1">Uncharacterized protein</fullName>
    </submittedName>
</protein>
<name>A0A381Y661_9ZZZZ</name>
<dbReference type="EMBL" id="UINC01017481">
    <property type="protein sequence ID" value="SVA72528.1"/>
    <property type="molecule type" value="Genomic_DNA"/>
</dbReference>
<sequence>MFTLPHSLSVCLGNIAVPGRSFHITGP</sequence>
<accession>A0A381Y661</accession>
<dbReference type="AlphaFoldDB" id="A0A381Y661"/>
<gene>
    <name evidence="1" type="ORF">METZ01_LOCUS125382</name>
</gene>
<proteinExistence type="predicted"/>
<feature type="non-terminal residue" evidence="1">
    <location>
        <position position="27"/>
    </location>
</feature>
<organism evidence="1">
    <name type="scientific">marine metagenome</name>
    <dbReference type="NCBI Taxonomy" id="408172"/>
    <lineage>
        <taxon>unclassified sequences</taxon>
        <taxon>metagenomes</taxon>
        <taxon>ecological metagenomes</taxon>
    </lineage>
</organism>